<keyword evidence="2" id="KW-1185">Reference proteome</keyword>
<proteinExistence type="predicted"/>
<accession>A0ACC2JEU4</accession>
<gene>
    <name evidence="1" type="ORF">O1611_g7884</name>
</gene>
<sequence>MSTDFVGPEQRSFVASQAQAWGNIRERWREVGKTAIRLTRVSLRTQPPQEPDPPNPRNLSALERLPEEVLIAIMQCLDHESLYRFSQTTGYFLRLSFDSVFELDPAWRTFRYTIDQYFHEREREAGLRSGPRRRVLDWEKWRARNPNPAPLISSSKPESSGEPDLVQRPPEPASATRDAGDEDEGETMLDFMAGRYRQENGYALETNGLEEDETSSS</sequence>
<name>A0ACC2JEU4_9PEZI</name>
<reference evidence="1" key="1">
    <citation type="submission" date="2022-12" db="EMBL/GenBank/DDBJ databases">
        <title>Genome Sequence of Lasiodiplodia mahajangana.</title>
        <authorList>
            <person name="Buettner E."/>
        </authorList>
    </citation>
    <scope>NUCLEOTIDE SEQUENCE</scope>
    <source>
        <strain evidence="1">VT137</strain>
    </source>
</reference>
<dbReference type="EMBL" id="JAPUUL010002192">
    <property type="protein sequence ID" value="KAJ8125753.1"/>
    <property type="molecule type" value="Genomic_DNA"/>
</dbReference>
<protein>
    <submittedName>
        <fullName evidence="1">Uncharacterized protein</fullName>
    </submittedName>
</protein>
<comment type="caution">
    <text evidence="1">The sequence shown here is derived from an EMBL/GenBank/DDBJ whole genome shotgun (WGS) entry which is preliminary data.</text>
</comment>
<evidence type="ECO:0000313" key="1">
    <source>
        <dbReference type="EMBL" id="KAJ8125753.1"/>
    </source>
</evidence>
<organism evidence="1 2">
    <name type="scientific">Lasiodiplodia mahajangana</name>
    <dbReference type="NCBI Taxonomy" id="1108764"/>
    <lineage>
        <taxon>Eukaryota</taxon>
        <taxon>Fungi</taxon>
        <taxon>Dikarya</taxon>
        <taxon>Ascomycota</taxon>
        <taxon>Pezizomycotina</taxon>
        <taxon>Dothideomycetes</taxon>
        <taxon>Dothideomycetes incertae sedis</taxon>
        <taxon>Botryosphaeriales</taxon>
        <taxon>Botryosphaeriaceae</taxon>
        <taxon>Lasiodiplodia</taxon>
    </lineage>
</organism>
<evidence type="ECO:0000313" key="2">
    <source>
        <dbReference type="Proteomes" id="UP001153332"/>
    </source>
</evidence>
<dbReference type="Proteomes" id="UP001153332">
    <property type="component" value="Unassembled WGS sequence"/>
</dbReference>